<name>A0A432ZNI9_9GAMM</name>
<evidence type="ECO:0000256" key="4">
    <source>
        <dbReference type="HAMAP-Rule" id="MF_01082"/>
    </source>
</evidence>
<keyword evidence="7" id="KW-1185">Reference proteome</keyword>
<keyword evidence="3 4" id="KW-0413">Isomerase</keyword>
<dbReference type="InterPro" id="IPR001656">
    <property type="entry name" value="PsdUridine_synth_TruD"/>
</dbReference>
<dbReference type="PROSITE" id="PS01268">
    <property type="entry name" value="UPF0024"/>
    <property type="match status" value="1"/>
</dbReference>
<dbReference type="EC" id="5.4.99.27" evidence="4"/>
<dbReference type="InterPro" id="IPR042214">
    <property type="entry name" value="TruD_catalytic"/>
</dbReference>
<dbReference type="EMBL" id="PIQG01000001">
    <property type="protein sequence ID" value="RUO79450.1"/>
    <property type="molecule type" value="Genomic_DNA"/>
</dbReference>
<dbReference type="InterPro" id="IPR043165">
    <property type="entry name" value="TruD_insert_sf"/>
</dbReference>
<evidence type="ECO:0000256" key="1">
    <source>
        <dbReference type="ARBA" id="ARBA00007953"/>
    </source>
</evidence>
<dbReference type="RefSeq" id="WP_126825392.1">
    <property type="nucleotide sequence ID" value="NZ_PIQG01000001.1"/>
</dbReference>
<dbReference type="GO" id="GO:0160150">
    <property type="term" value="F:tRNA pseudouridine(13) synthase activity"/>
    <property type="evidence" value="ECO:0007669"/>
    <property type="project" value="UniProtKB-EC"/>
</dbReference>
<dbReference type="HAMAP" id="MF_01082">
    <property type="entry name" value="TruD"/>
    <property type="match status" value="1"/>
</dbReference>
<evidence type="ECO:0000256" key="2">
    <source>
        <dbReference type="ARBA" id="ARBA00022694"/>
    </source>
</evidence>
<dbReference type="GO" id="GO:0005829">
    <property type="term" value="C:cytosol"/>
    <property type="evidence" value="ECO:0007669"/>
    <property type="project" value="TreeGrafter"/>
</dbReference>
<dbReference type="GO" id="GO:0003723">
    <property type="term" value="F:RNA binding"/>
    <property type="evidence" value="ECO:0007669"/>
    <property type="project" value="InterPro"/>
</dbReference>
<comment type="similarity">
    <text evidence="1 4">Belongs to the pseudouridine synthase TruD family.</text>
</comment>
<comment type="catalytic activity">
    <reaction evidence="4">
        <text>uridine(13) in tRNA = pseudouridine(13) in tRNA</text>
        <dbReference type="Rhea" id="RHEA:42540"/>
        <dbReference type="Rhea" id="RHEA-COMP:10105"/>
        <dbReference type="Rhea" id="RHEA-COMP:10106"/>
        <dbReference type="ChEBI" id="CHEBI:65314"/>
        <dbReference type="ChEBI" id="CHEBI:65315"/>
        <dbReference type="EC" id="5.4.99.27"/>
    </reaction>
</comment>
<feature type="domain" description="TRUD" evidence="5">
    <location>
        <begin position="159"/>
        <end position="305"/>
    </location>
</feature>
<dbReference type="InterPro" id="IPR050170">
    <property type="entry name" value="TruD_pseudoU_synthase"/>
</dbReference>
<evidence type="ECO:0000259" key="5">
    <source>
        <dbReference type="PROSITE" id="PS50984"/>
    </source>
</evidence>
<dbReference type="Pfam" id="PF01142">
    <property type="entry name" value="TruD"/>
    <property type="match status" value="2"/>
</dbReference>
<comment type="caution">
    <text evidence="6">The sequence shown here is derived from an EMBL/GenBank/DDBJ whole genome shotgun (WGS) entry which is preliminary data.</text>
</comment>
<dbReference type="Gene3D" id="3.30.2350.20">
    <property type="entry name" value="TruD, catalytic domain"/>
    <property type="match status" value="1"/>
</dbReference>
<reference evidence="6 7" key="1">
    <citation type="journal article" date="2011" name="Front. Microbiol.">
        <title>Genomic signatures of strain selection and enhancement in Bacillus atrophaeus var. globigii, a historical biowarfare simulant.</title>
        <authorList>
            <person name="Gibbons H.S."/>
            <person name="Broomall S.M."/>
            <person name="McNew L.A."/>
            <person name="Daligault H."/>
            <person name="Chapman C."/>
            <person name="Bruce D."/>
            <person name="Karavis M."/>
            <person name="Krepps M."/>
            <person name="McGregor P.A."/>
            <person name="Hong C."/>
            <person name="Park K.H."/>
            <person name="Akmal A."/>
            <person name="Feldman A."/>
            <person name="Lin J.S."/>
            <person name="Chang W.E."/>
            <person name="Higgs B.W."/>
            <person name="Demirev P."/>
            <person name="Lindquist J."/>
            <person name="Liem A."/>
            <person name="Fochler E."/>
            <person name="Read T.D."/>
            <person name="Tapia R."/>
            <person name="Johnson S."/>
            <person name="Bishop-Lilly K.A."/>
            <person name="Detter C."/>
            <person name="Han C."/>
            <person name="Sozhamannan S."/>
            <person name="Rosenzweig C.N."/>
            <person name="Skowronski E.W."/>
        </authorList>
    </citation>
    <scope>NUCLEOTIDE SEQUENCE [LARGE SCALE GENOMIC DNA]</scope>
    <source>
        <strain evidence="6 7">PIT1</strain>
    </source>
</reference>
<dbReference type="Proteomes" id="UP000288279">
    <property type="component" value="Unassembled WGS sequence"/>
</dbReference>
<dbReference type="OrthoDB" id="1550679at2"/>
<dbReference type="InterPro" id="IPR020103">
    <property type="entry name" value="PsdUridine_synth_cat_dom_sf"/>
</dbReference>
<keyword evidence="2 4" id="KW-0819">tRNA processing</keyword>
<proteinExistence type="inferred from homology"/>
<dbReference type="SUPFAM" id="SSF55120">
    <property type="entry name" value="Pseudouridine synthase"/>
    <property type="match status" value="1"/>
</dbReference>
<organism evidence="6 7">
    <name type="scientific">Pseudidiomarina taiwanensis</name>
    <dbReference type="NCBI Taxonomy" id="337250"/>
    <lineage>
        <taxon>Bacteria</taxon>
        <taxon>Pseudomonadati</taxon>
        <taxon>Pseudomonadota</taxon>
        <taxon>Gammaproteobacteria</taxon>
        <taxon>Alteromonadales</taxon>
        <taxon>Idiomarinaceae</taxon>
        <taxon>Pseudidiomarina</taxon>
    </lineage>
</organism>
<dbReference type="PANTHER" id="PTHR47811">
    <property type="entry name" value="TRNA PSEUDOURIDINE SYNTHASE D"/>
    <property type="match status" value="1"/>
</dbReference>
<dbReference type="GO" id="GO:0031119">
    <property type="term" value="P:tRNA pseudouridine synthesis"/>
    <property type="evidence" value="ECO:0007669"/>
    <property type="project" value="UniProtKB-UniRule"/>
</dbReference>
<sequence>MDALNSFAKLSYLATKPAVEARFKQLPEHFQVIEVAELPPSTGEGEHQWLWVEKSGANTQFVADKLAEWAGVSSKWVSFSGLKDRQALTQQWFSVQLPGRELLPWQDLVHPEFRVLQAQLQPRKLKRGFHHANHFKILLTDISQPDQFEVNWQRVIGQGVPNYFGLQRFGRDGHNLTAASAWLRGQGRRPKRPQQSLYLSALRSFIFNEVVSARIKAKRLAPEIGDRMQLAGSQSFFVVDEVDDTILQRWQSGDVRVTASLTDGELLQDSPETEFVEPLYQAEPDIFNGLRKQRVSRHWRPMLLTPAAAHYEWRGDDAVEVQFQLPSGSFATAVLRELVNLID</sequence>
<evidence type="ECO:0000313" key="6">
    <source>
        <dbReference type="EMBL" id="RUO79450.1"/>
    </source>
</evidence>
<dbReference type="InterPro" id="IPR020119">
    <property type="entry name" value="PsdUridine_synth_TruD_CS"/>
</dbReference>
<gene>
    <name evidence="4" type="primary">truD</name>
    <name evidence="6" type="ORF">CWI83_02780</name>
</gene>
<dbReference type="AlphaFoldDB" id="A0A432ZNI9"/>
<feature type="active site" description="Nucleophile" evidence="4">
    <location>
        <position position="84"/>
    </location>
</feature>
<accession>A0A432ZNI9</accession>
<dbReference type="InterPro" id="IPR011760">
    <property type="entry name" value="PsdUridine_synth_TruD_insert"/>
</dbReference>
<dbReference type="Gene3D" id="3.30.2340.10">
    <property type="entry name" value="TruD, insertion domain"/>
    <property type="match status" value="1"/>
</dbReference>
<comment type="function">
    <text evidence="4">Responsible for synthesis of pseudouridine from uracil-13 in transfer RNAs.</text>
</comment>
<dbReference type="PANTHER" id="PTHR47811:SF1">
    <property type="entry name" value="TRNA PSEUDOURIDINE SYNTHASE D"/>
    <property type="match status" value="1"/>
</dbReference>
<dbReference type="PROSITE" id="PS50984">
    <property type="entry name" value="TRUD"/>
    <property type="match status" value="1"/>
</dbReference>
<protein>
    <recommendedName>
        <fullName evidence="4">tRNA pseudouridine synthase D</fullName>
        <ecNumber evidence="4">5.4.99.27</ecNumber>
    </recommendedName>
    <alternativeName>
        <fullName evidence="4">tRNA pseudouridine(13) synthase</fullName>
    </alternativeName>
    <alternativeName>
        <fullName evidence="4">tRNA pseudouridylate synthase D</fullName>
    </alternativeName>
    <alternativeName>
        <fullName evidence="4">tRNA-uridine isomerase D</fullName>
    </alternativeName>
</protein>
<evidence type="ECO:0000256" key="3">
    <source>
        <dbReference type="ARBA" id="ARBA00023235"/>
    </source>
</evidence>
<evidence type="ECO:0000313" key="7">
    <source>
        <dbReference type="Proteomes" id="UP000288279"/>
    </source>
</evidence>